<accession>A0A1A9VHX5</accession>
<organism evidence="1 2">
    <name type="scientific">Glossina austeni</name>
    <name type="common">Savannah tsetse fly</name>
    <dbReference type="NCBI Taxonomy" id="7395"/>
    <lineage>
        <taxon>Eukaryota</taxon>
        <taxon>Metazoa</taxon>
        <taxon>Ecdysozoa</taxon>
        <taxon>Arthropoda</taxon>
        <taxon>Hexapoda</taxon>
        <taxon>Insecta</taxon>
        <taxon>Pterygota</taxon>
        <taxon>Neoptera</taxon>
        <taxon>Endopterygota</taxon>
        <taxon>Diptera</taxon>
        <taxon>Brachycera</taxon>
        <taxon>Muscomorpha</taxon>
        <taxon>Hippoboscoidea</taxon>
        <taxon>Glossinidae</taxon>
        <taxon>Glossina</taxon>
    </lineage>
</organism>
<dbReference type="Proteomes" id="UP000078200">
    <property type="component" value="Unassembled WGS sequence"/>
</dbReference>
<evidence type="ECO:0000313" key="2">
    <source>
        <dbReference type="Proteomes" id="UP000078200"/>
    </source>
</evidence>
<name>A0A1A9VHX5_GLOAU</name>
<dbReference type="VEuPathDB" id="VectorBase:GAUT038020"/>
<sequence>MFECQGHQRKEIASGFADTTINLVAKSESTSSPMHITINQKSRQQPYGGLFKGILKAPTFFKVVIDKTFKTFPIDRIRPATVEQPSTHNTHIKGKPKKQVTFKFLNVSPGGEVV</sequence>
<evidence type="ECO:0000313" key="1">
    <source>
        <dbReference type="EnsemblMetazoa" id="GAUT038020-PA"/>
    </source>
</evidence>
<reference evidence="1" key="1">
    <citation type="submission" date="2020-05" db="UniProtKB">
        <authorList>
            <consortium name="EnsemblMetazoa"/>
        </authorList>
    </citation>
    <scope>IDENTIFICATION</scope>
    <source>
        <strain evidence="1">TTRI</strain>
    </source>
</reference>
<dbReference type="AlphaFoldDB" id="A0A1A9VHX5"/>
<dbReference type="EnsemblMetazoa" id="GAUT038020-RA">
    <property type="protein sequence ID" value="GAUT038020-PA"/>
    <property type="gene ID" value="GAUT038020"/>
</dbReference>
<keyword evidence="2" id="KW-1185">Reference proteome</keyword>
<proteinExistence type="predicted"/>
<protein>
    <submittedName>
        <fullName evidence="1">Uncharacterized protein</fullName>
    </submittedName>
</protein>